<dbReference type="GO" id="GO:0070566">
    <property type="term" value="F:adenylyltransferase activity"/>
    <property type="evidence" value="ECO:0007669"/>
    <property type="project" value="TreeGrafter"/>
</dbReference>
<reference evidence="3 4" key="1">
    <citation type="submission" date="2013-02" db="EMBL/GenBank/DDBJ databases">
        <title>Draft genome sequence of Amycolatopsis vancoresmycina strain DSM 44592T.</title>
        <authorList>
            <person name="Kumar S."/>
            <person name="Kaur N."/>
            <person name="Kaur C."/>
            <person name="Raghava G.P.S."/>
            <person name="Mayilraj S."/>
        </authorList>
    </citation>
    <scope>NUCLEOTIDE SEQUENCE [LARGE SCALE GENOMIC DNA]</scope>
    <source>
        <strain evidence="3 4">DSM 44592</strain>
    </source>
</reference>
<dbReference type="EMBL" id="AOUO01000321">
    <property type="protein sequence ID" value="EOD66312.1"/>
    <property type="molecule type" value="Genomic_DNA"/>
</dbReference>
<dbReference type="SUPFAM" id="SSF56801">
    <property type="entry name" value="Acetyl-CoA synthetase-like"/>
    <property type="match status" value="1"/>
</dbReference>
<feature type="non-terminal residue" evidence="3">
    <location>
        <position position="151"/>
    </location>
</feature>
<sequence>MTPSETLAELLVRRGAEQPGREALTFLGDDGTAAAITYAELDARARAIAALLDGTCRAGERALLLYPPGLDYVAGFFGCLYAGIIAVPAYPPLDSRQAARLTGIAADATPAAVLTGAAFLDPARALLEPVLREAGVPAAWLATDTAPAAGA</sequence>
<dbReference type="Proteomes" id="UP000014139">
    <property type="component" value="Unassembled WGS sequence"/>
</dbReference>
<evidence type="ECO:0000259" key="2">
    <source>
        <dbReference type="Pfam" id="PF00501"/>
    </source>
</evidence>
<dbReference type="GO" id="GO:0006633">
    <property type="term" value="P:fatty acid biosynthetic process"/>
    <property type="evidence" value="ECO:0007669"/>
    <property type="project" value="TreeGrafter"/>
</dbReference>
<dbReference type="AlphaFoldDB" id="R1G4D4"/>
<dbReference type="InterPro" id="IPR042099">
    <property type="entry name" value="ANL_N_sf"/>
</dbReference>
<dbReference type="Gene3D" id="3.40.50.12780">
    <property type="entry name" value="N-terminal domain of ligase-like"/>
    <property type="match status" value="1"/>
</dbReference>
<evidence type="ECO:0000256" key="1">
    <source>
        <dbReference type="ARBA" id="ARBA00006432"/>
    </source>
</evidence>
<evidence type="ECO:0000313" key="4">
    <source>
        <dbReference type="Proteomes" id="UP000014139"/>
    </source>
</evidence>
<dbReference type="Pfam" id="PF00501">
    <property type="entry name" value="AMP-binding"/>
    <property type="match status" value="1"/>
</dbReference>
<organism evidence="3 4">
    <name type="scientific">Amycolatopsis vancoresmycina DSM 44592</name>
    <dbReference type="NCBI Taxonomy" id="1292037"/>
    <lineage>
        <taxon>Bacteria</taxon>
        <taxon>Bacillati</taxon>
        <taxon>Actinomycetota</taxon>
        <taxon>Actinomycetes</taxon>
        <taxon>Pseudonocardiales</taxon>
        <taxon>Pseudonocardiaceae</taxon>
        <taxon>Amycolatopsis</taxon>
    </lineage>
</organism>
<dbReference type="OrthoDB" id="3671040at2"/>
<feature type="domain" description="AMP-dependent synthetase/ligase" evidence="2">
    <location>
        <begin position="13"/>
        <end position="122"/>
    </location>
</feature>
<protein>
    <submittedName>
        <fullName evidence="3">Amino acid adenylation enzyme/thioester reductase family protein</fullName>
    </submittedName>
</protein>
<comment type="caution">
    <text evidence="3">The sequence shown here is derived from an EMBL/GenBank/DDBJ whole genome shotgun (WGS) entry which is preliminary data.</text>
</comment>
<name>R1G4D4_9PSEU</name>
<dbReference type="PANTHER" id="PTHR22754:SF32">
    <property type="entry name" value="DISCO-INTERACTING PROTEIN 2"/>
    <property type="match status" value="1"/>
</dbReference>
<gene>
    <name evidence="3" type="ORF">H480_22247</name>
</gene>
<accession>R1G4D4</accession>
<dbReference type="GO" id="GO:0005886">
    <property type="term" value="C:plasma membrane"/>
    <property type="evidence" value="ECO:0007669"/>
    <property type="project" value="TreeGrafter"/>
</dbReference>
<keyword evidence="4" id="KW-1185">Reference proteome</keyword>
<dbReference type="PANTHER" id="PTHR22754">
    <property type="entry name" value="DISCO-INTERACTING PROTEIN 2 DIP2 -RELATED"/>
    <property type="match status" value="1"/>
</dbReference>
<proteinExistence type="inferred from homology"/>
<dbReference type="InterPro" id="IPR000873">
    <property type="entry name" value="AMP-dep_synth/lig_dom"/>
</dbReference>
<evidence type="ECO:0000313" key="3">
    <source>
        <dbReference type="EMBL" id="EOD66312.1"/>
    </source>
</evidence>
<comment type="similarity">
    <text evidence="1">Belongs to the ATP-dependent AMP-binding enzyme family.</text>
</comment>
<dbReference type="RefSeq" id="WP_003091535.1">
    <property type="nucleotide sequence ID" value="NZ_AOUO01000321.1"/>
</dbReference>